<gene>
    <name evidence="1" type="ORF">B296_00016139</name>
</gene>
<proteinExistence type="predicted"/>
<accession>A0A426ZUT7</accession>
<comment type="caution">
    <text evidence="1">The sequence shown here is derived from an EMBL/GenBank/DDBJ whole genome shotgun (WGS) entry which is preliminary data.</text>
</comment>
<dbReference type="EMBL" id="AMZH03004930">
    <property type="protein sequence ID" value="RRT67733.1"/>
    <property type="molecule type" value="Genomic_DNA"/>
</dbReference>
<evidence type="ECO:0000313" key="1">
    <source>
        <dbReference type="EMBL" id="RRT67733.1"/>
    </source>
</evidence>
<organism evidence="1 2">
    <name type="scientific">Ensete ventricosum</name>
    <name type="common">Abyssinian banana</name>
    <name type="synonym">Musa ensete</name>
    <dbReference type="NCBI Taxonomy" id="4639"/>
    <lineage>
        <taxon>Eukaryota</taxon>
        <taxon>Viridiplantae</taxon>
        <taxon>Streptophyta</taxon>
        <taxon>Embryophyta</taxon>
        <taxon>Tracheophyta</taxon>
        <taxon>Spermatophyta</taxon>
        <taxon>Magnoliopsida</taxon>
        <taxon>Liliopsida</taxon>
        <taxon>Zingiberales</taxon>
        <taxon>Musaceae</taxon>
        <taxon>Ensete</taxon>
    </lineage>
</organism>
<dbReference type="Proteomes" id="UP000287651">
    <property type="component" value="Unassembled WGS sequence"/>
</dbReference>
<protein>
    <submittedName>
        <fullName evidence="1">Uncharacterized protein</fullName>
    </submittedName>
</protein>
<sequence>MNLFLHLSQLPVMPPGCPAANPIAVADGGTTGNAVAASPPAAEADRHHQLAAAAAADSSFRWPPTGAEDAQITQVLYGRSQRRRLPRTVACERNRCLPHVLNTRSKIRNRDEQGVP</sequence>
<dbReference type="AlphaFoldDB" id="A0A426ZUT7"/>
<name>A0A426ZUT7_ENSVE</name>
<reference evidence="1 2" key="1">
    <citation type="journal article" date="2014" name="Agronomy (Basel)">
        <title>A Draft Genome Sequence for Ensete ventricosum, the Drought-Tolerant Tree Against Hunger.</title>
        <authorList>
            <person name="Harrison J."/>
            <person name="Moore K.A."/>
            <person name="Paszkiewicz K."/>
            <person name="Jones T."/>
            <person name="Grant M."/>
            <person name="Ambacheew D."/>
            <person name="Muzemil S."/>
            <person name="Studholme D.J."/>
        </authorList>
    </citation>
    <scope>NUCLEOTIDE SEQUENCE [LARGE SCALE GENOMIC DNA]</scope>
</reference>
<evidence type="ECO:0000313" key="2">
    <source>
        <dbReference type="Proteomes" id="UP000287651"/>
    </source>
</evidence>